<evidence type="ECO:0000256" key="8">
    <source>
        <dbReference type="ARBA" id="ARBA00022679"/>
    </source>
</evidence>
<keyword evidence="9 17" id="KW-0547">Nucleotide-binding</keyword>
<evidence type="ECO:0000256" key="17">
    <source>
        <dbReference type="RuleBase" id="RU366026"/>
    </source>
</evidence>
<evidence type="ECO:0000256" key="9">
    <source>
        <dbReference type="ARBA" id="ARBA00022741"/>
    </source>
</evidence>
<keyword evidence="8 17" id="KW-0808">Transferase</keyword>
<dbReference type="InterPro" id="IPR036451">
    <property type="entry name" value="CblAdoTrfase-like_sf"/>
</dbReference>
<evidence type="ECO:0000256" key="3">
    <source>
        <dbReference type="ARBA" id="ARBA00007487"/>
    </source>
</evidence>
<comment type="catalytic activity">
    <reaction evidence="15 17">
        <text>2 cob(II)yrinate a,c diamide + reduced [electron-transfer flavoprotein] + 2 ATP = 2 adenosylcob(III)yrinate a,c-diamide + 2 triphosphate + oxidized [electron-transfer flavoprotein] + 3 H(+)</text>
        <dbReference type="Rhea" id="RHEA:11528"/>
        <dbReference type="Rhea" id="RHEA-COMP:10685"/>
        <dbReference type="Rhea" id="RHEA-COMP:10686"/>
        <dbReference type="ChEBI" id="CHEBI:15378"/>
        <dbReference type="ChEBI" id="CHEBI:18036"/>
        <dbReference type="ChEBI" id="CHEBI:30616"/>
        <dbReference type="ChEBI" id="CHEBI:57692"/>
        <dbReference type="ChEBI" id="CHEBI:58307"/>
        <dbReference type="ChEBI" id="CHEBI:58503"/>
        <dbReference type="ChEBI" id="CHEBI:58537"/>
        <dbReference type="EC" id="2.5.1.17"/>
    </reaction>
</comment>
<evidence type="ECO:0000256" key="10">
    <source>
        <dbReference type="ARBA" id="ARBA00022840"/>
    </source>
</evidence>
<dbReference type="InterPro" id="IPR016030">
    <property type="entry name" value="CblAdoTrfase-like"/>
</dbReference>
<evidence type="ECO:0000256" key="15">
    <source>
        <dbReference type="ARBA" id="ARBA00048555"/>
    </source>
</evidence>
<dbReference type="RefSeq" id="WP_091287650.1">
    <property type="nucleotide sequence ID" value="NZ_FNON01000001.1"/>
</dbReference>
<evidence type="ECO:0000256" key="4">
    <source>
        <dbReference type="ARBA" id="ARBA00012454"/>
    </source>
</evidence>
<dbReference type="PANTHER" id="PTHR12213">
    <property type="entry name" value="CORRINOID ADENOSYLTRANSFERASE"/>
    <property type="match status" value="1"/>
</dbReference>
<evidence type="ECO:0000256" key="14">
    <source>
        <dbReference type="ARBA" id="ARBA00033354"/>
    </source>
</evidence>
<proteinExistence type="inferred from homology"/>
<protein>
    <recommendedName>
        <fullName evidence="5 17">Corrinoid adenosyltransferase</fullName>
        <ecNumber evidence="4 17">2.5.1.17</ecNumber>
    </recommendedName>
    <alternativeName>
        <fullName evidence="12 17">Cob(II)alamin adenosyltransferase</fullName>
    </alternativeName>
    <alternativeName>
        <fullName evidence="14 17">Cob(II)yrinic acid a,c-diamide adenosyltransferase</fullName>
    </alternativeName>
    <alternativeName>
        <fullName evidence="13 17">Cobinamide/cobalamin adenosyltransferase</fullName>
    </alternativeName>
</protein>
<dbReference type="UniPathway" id="UPA00148">
    <property type="reaction ID" value="UER00233"/>
</dbReference>
<comment type="pathway">
    <text evidence="2 17">Cofactor biosynthesis; adenosylcobalamin biosynthesis; adenosylcobalamin from cob(II)yrinate a,c-diamide: step 2/7.</text>
</comment>
<dbReference type="SUPFAM" id="SSF89028">
    <property type="entry name" value="Cobalamin adenosyltransferase-like"/>
    <property type="match status" value="1"/>
</dbReference>
<dbReference type="GO" id="GO:0006779">
    <property type="term" value="P:porphyrin-containing compound biosynthetic process"/>
    <property type="evidence" value="ECO:0007669"/>
    <property type="project" value="UniProtKB-KW"/>
</dbReference>
<comment type="catalytic activity">
    <reaction evidence="16 17">
        <text>2 cob(II)alamin + reduced [electron-transfer flavoprotein] + 2 ATP = 2 adenosylcob(III)alamin + 2 triphosphate + oxidized [electron-transfer flavoprotein] + 3 H(+)</text>
        <dbReference type="Rhea" id="RHEA:28671"/>
        <dbReference type="Rhea" id="RHEA-COMP:10685"/>
        <dbReference type="Rhea" id="RHEA-COMP:10686"/>
        <dbReference type="ChEBI" id="CHEBI:15378"/>
        <dbReference type="ChEBI" id="CHEBI:16304"/>
        <dbReference type="ChEBI" id="CHEBI:18036"/>
        <dbReference type="ChEBI" id="CHEBI:18408"/>
        <dbReference type="ChEBI" id="CHEBI:30616"/>
        <dbReference type="ChEBI" id="CHEBI:57692"/>
        <dbReference type="ChEBI" id="CHEBI:58307"/>
        <dbReference type="EC" id="2.5.1.17"/>
    </reaction>
</comment>
<evidence type="ECO:0000256" key="16">
    <source>
        <dbReference type="ARBA" id="ARBA00048692"/>
    </source>
</evidence>
<comment type="subcellular location">
    <subcellularLocation>
        <location evidence="1">Cytoplasm</location>
    </subcellularLocation>
</comment>
<dbReference type="Pfam" id="PF01923">
    <property type="entry name" value="Cob_adeno_trans"/>
    <property type="match status" value="1"/>
</dbReference>
<keyword evidence="7 17" id="KW-0169">Cobalamin biosynthesis</keyword>
<evidence type="ECO:0000313" key="19">
    <source>
        <dbReference type="EMBL" id="SDW74380.1"/>
    </source>
</evidence>
<accession>A0A1H2W1C3</accession>
<keyword evidence="6" id="KW-0963">Cytoplasm</keyword>
<dbReference type="STRING" id="589385.SAMN05421504_1011396"/>
<dbReference type="EMBL" id="FNON01000001">
    <property type="protein sequence ID" value="SDW74380.1"/>
    <property type="molecule type" value="Genomic_DNA"/>
</dbReference>
<evidence type="ECO:0000256" key="1">
    <source>
        <dbReference type="ARBA" id="ARBA00004496"/>
    </source>
</evidence>
<gene>
    <name evidence="19" type="ORF">SAMN05421504_1011396</name>
</gene>
<evidence type="ECO:0000256" key="11">
    <source>
        <dbReference type="ARBA" id="ARBA00023244"/>
    </source>
</evidence>
<evidence type="ECO:0000256" key="13">
    <source>
        <dbReference type="ARBA" id="ARBA00033334"/>
    </source>
</evidence>
<organism evidence="19 20">
    <name type="scientific">Amycolatopsis xylanica</name>
    <dbReference type="NCBI Taxonomy" id="589385"/>
    <lineage>
        <taxon>Bacteria</taxon>
        <taxon>Bacillati</taxon>
        <taxon>Actinomycetota</taxon>
        <taxon>Actinomycetes</taxon>
        <taxon>Pseudonocardiales</taxon>
        <taxon>Pseudonocardiaceae</taxon>
        <taxon>Amycolatopsis</taxon>
    </lineage>
</organism>
<dbReference type="GO" id="GO:0005737">
    <property type="term" value="C:cytoplasm"/>
    <property type="evidence" value="ECO:0007669"/>
    <property type="project" value="UniProtKB-SubCell"/>
</dbReference>
<name>A0A1H2W1C3_9PSEU</name>
<evidence type="ECO:0000256" key="2">
    <source>
        <dbReference type="ARBA" id="ARBA00005121"/>
    </source>
</evidence>
<dbReference type="PANTHER" id="PTHR12213:SF0">
    <property type="entry name" value="CORRINOID ADENOSYLTRANSFERASE MMAB"/>
    <property type="match status" value="1"/>
</dbReference>
<dbReference type="EC" id="2.5.1.17" evidence="4 17"/>
<keyword evidence="10 17" id="KW-0067">ATP-binding</keyword>
<dbReference type="NCBIfam" id="TIGR00636">
    <property type="entry name" value="PduO_Nterm"/>
    <property type="match status" value="1"/>
</dbReference>
<keyword evidence="20" id="KW-1185">Reference proteome</keyword>
<dbReference type="GO" id="GO:0008817">
    <property type="term" value="F:corrinoid adenosyltransferase activity"/>
    <property type="evidence" value="ECO:0007669"/>
    <property type="project" value="UniProtKB-UniRule"/>
</dbReference>
<feature type="domain" description="Cobalamin adenosyltransferase-like" evidence="18">
    <location>
        <begin position="8"/>
        <end position="174"/>
    </location>
</feature>
<dbReference type="OrthoDB" id="9778896at2"/>
<dbReference type="GO" id="GO:0009236">
    <property type="term" value="P:cobalamin biosynthetic process"/>
    <property type="evidence" value="ECO:0007669"/>
    <property type="project" value="UniProtKB-UniRule"/>
</dbReference>
<evidence type="ECO:0000256" key="5">
    <source>
        <dbReference type="ARBA" id="ARBA00020963"/>
    </source>
</evidence>
<evidence type="ECO:0000256" key="6">
    <source>
        <dbReference type="ARBA" id="ARBA00022490"/>
    </source>
</evidence>
<dbReference type="InterPro" id="IPR029499">
    <property type="entry name" value="PduO-typ"/>
</dbReference>
<reference evidence="19 20" key="1">
    <citation type="submission" date="2016-10" db="EMBL/GenBank/DDBJ databases">
        <authorList>
            <person name="de Groot N.N."/>
        </authorList>
    </citation>
    <scope>NUCLEOTIDE SEQUENCE [LARGE SCALE GENOMIC DNA]</scope>
    <source>
        <strain evidence="19 20">CPCC 202699</strain>
    </source>
</reference>
<dbReference type="GO" id="GO:0005524">
    <property type="term" value="F:ATP binding"/>
    <property type="evidence" value="ECO:0007669"/>
    <property type="project" value="UniProtKB-UniRule"/>
</dbReference>
<sequence length="190" mass="20577">MSIVLSKIYTRGGDDGTTALGDMSRTSKTDPRLDAYSAVDEANAALGLVLALGNPDEEITAVIRWMQNDLFDVGSDLCRPMVEGDDKSRVDDGYVQRLEKAIDRLNEGLPALRSFILPGGTPAAALLHSARTTVRSAERRAWALIEAVGEEGANKATARYLNRCADLLFVLARLANKEVGDVTWSPGENR</sequence>
<evidence type="ECO:0000313" key="20">
    <source>
        <dbReference type="Proteomes" id="UP000199515"/>
    </source>
</evidence>
<dbReference type="Gene3D" id="1.20.1200.10">
    <property type="entry name" value="Cobalamin adenosyltransferase-like"/>
    <property type="match status" value="1"/>
</dbReference>
<evidence type="ECO:0000256" key="12">
    <source>
        <dbReference type="ARBA" id="ARBA00031529"/>
    </source>
</evidence>
<evidence type="ECO:0000256" key="7">
    <source>
        <dbReference type="ARBA" id="ARBA00022573"/>
    </source>
</evidence>
<dbReference type="Proteomes" id="UP000199515">
    <property type="component" value="Unassembled WGS sequence"/>
</dbReference>
<dbReference type="FunFam" id="1.20.1200.10:FF:000003">
    <property type="entry name" value="ATP:cob(I)alamin adenosyltransferase"/>
    <property type="match status" value="1"/>
</dbReference>
<comment type="similarity">
    <text evidence="3 17">Belongs to the Cob(I)alamin adenosyltransferase family.</text>
</comment>
<evidence type="ECO:0000259" key="18">
    <source>
        <dbReference type="Pfam" id="PF01923"/>
    </source>
</evidence>
<keyword evidence="11" id="KW-0627">Porphyrin biosynthesis</keyword>
<dbReference type="AlphaFoldDB" id="A0A1H2W1C3"/>